<proteinExistence type="inferred from homology"/>
<feature type="compositionally biased region" description="Polar residues" evidence="3">
    <location>
        <begin position="739"/>
        <end position="752"/>
    </location>
</feature>
<comment type="caution">
    <text evidence="5">The sequence shown here is derived from an EMBL/GenBank/DDBJ whole genome shotgun (WGS) entry which is preliminary data.</text>
</comment>
<dbReference type="AlphaFoldDB" id="A0A811N5G7"/>
<dbReference type="InterPro" id="IPR004883">
    <property type="entry name" value="LOB"/>
</dbReference>
<dbReference type="PANTHER" id="PTHR31529">
    <property type="entry name" value="LOB DOMAIN CONTAINING PROTEIN"/>
    <property type="match status" value="1"/>
</dbReference>
<keyword evidence="2" id="KW-0175">Coiled coil</keyword>
<feature type="domain" description="LOB" evidence="4">
    <location>
        <begin position="14"/>
        <end position="113"/>
    </location>
</feature>
<sequence>MPDDEEQAAAGAGAPCGACRTLRRRCVPGCVFAPYFTADDFAAVHGVFGASNVSKMLGRIELPEQRRVAAATLVEEAKARQRDPTFGRVSYIRILQEVNDKAREQVDAAREEIAREFGALAAAEPVDVAAAAPAVRVEARAQVEAALKHAREQDARLLGVRKANEARWRELHEPGTGTGRNAGNAKGIDVIKRHREPTLSEQTMLMLRAAKQRSSRPPGFPDERERQQMAVAETEREKELLMRQAAPTKQHGHHLAAQHGETLPPRVPEGYGHGQLHQQMSEAQQLTAVAEASREEAMRSVQAPATAPPQHVDSAGQHAGTGQPRHAGDAAAGRTPGQGSTSVLLEAMMQLAGATGEQQHLVTQHAENEHAIGHGHPVDISQEMLQLQELLDMAEHARNQKIMKNDVMTEMGQWDAAAGVAREQDVLTMTQQIPNAAWQHQDPAPQYAGFCDGPQEMAQQMEEASTAELAKTTGNMLQQFAWAQQYHDPAAVHHASPWHHQMAEAHQPAAASASQVASEQDMLLLLQQHQVAAAELLSAGGARQFDNLAAQYDDTELTLGYGHPDMHQQVVAAAGQVAGVQDMNSRHAAAAVLAEQEMMPLAAGAQQQQDAQIGLDIALGNGHPDGETQAMLQELAAIVELADERAMIRKQWEQEVRTMMTQQDPDAAWLQEMLEQTEKASTPDLDKRLEIMSRQAEARHAQKEFGITLGNGHPDGHGKKQEMLMRQVAAAGLAREQEMITQQQQPVAQYSGTEPDISLGQGHPYWHQPTVQQMLQEKQLPTVQQMLQEQQLADAVGFGRHQPDTTSVQQAAAYANGEHGGGAGATMAFLSPGSAKDAPFLADQQPQPNGHQMGSSLLPLLPALGQRHAQVSSNQQRTDGGGQGLNSDLAAYLHYESLSRHGTAGFSRGSEGAERR</sequence>
<evidence type="ECO:0000256" key="1">
    <source>
        <dbReference type="ARBA" id="ARBA00005474"/>
    </source>
</evidence>
<accession>A0A811N5G7</accession>
<feature type="compositionally biased region" description="Polar residues" evidence="3">
    <location>
        <begin position="276"/>
        <end position="287"/>
    </location>
</feature>
<name>A0A811N5G7_9POAL</name>
<dbReference type="OrthoDB" id="670878at2759"/>
<reference evidence="5" key="1">
    <citation type="submission" date="2020-10" db="EMBL/GenBank/DDBJ databases">
        <authorList>
            <person name="Han B."/>
            <person name="Lu T."/>
            <person name="Zhao Q."/>
            <person name="Huang X."/>
            <person name="Zhao Y."/>
        </authorList>
    </citation>
    <scope>NUCLEOTIDE SEQUENCE</scope>
</reference>
<evidence type="ECO:0000256" key="3">
    <source>
        <dbReference type="SAM" id="MobiDB-lite"/>
    </source>
</evidence>
<feature type="region of interest" description="Disordered" evidence="3">
    <location>
        <begin position="210"/>
        <end position="339"/>
    </location>
</feature>
<dbReference type="Proteomes" id="UP000604825">
    <property type="component" value="Unassembled WGS sequence"/>
</dbReference>
<evidence type="ECO:0000256" key="2">
    <source>
        <dbReference type="SAM" id="Coils"/>
    </source>
</evidence>
<protein>
    <recommendedName>
        <fullName evidence="4">LOB domain-containing protein</fullName>
    </recommendedName>
</protein>
<comment type="similarity">
    <text evidence="1">Belongs to the LOB domain-containing protein family.</text>
</comment>
<dbReference type="Pfam" id="PF03195">
    <property type="entry name" value="LOB"/>
    <property type="match status" value="1"/>
</dbReference>
<dbReference type="GO" id="GO:0005634">
    <property type="term" value="C:nucleus"/>
    <property type="evidence" value="ECO:0007669"/>
    <property type="project" value="TreeGrafter"/>
</dbReference>
<feature type="coiled-coil region" evidence="2">
    <location>
        <begin position="92"/>
        <end position="119"/>
    </location>
</feature>
<feature type="compositionally biased region" description="Polar residues" evidence="3">
    <location>
        <begin position="869"/>
        <end position="878"/>
    </location>
</feature>
<dbReference type="GO" id="GO:0009755">
    <property type="term" value="P:hormone-mediated signaling pathway"/>
    <property type="evidence" value="ECO:0007669"/>
    <property type="project" value="TreeGrafter"/>
</dbReference>
<feature type="region of interest" description="Disordered" evidence="3">
    <location>
        <begin position="866"/>
        <end position="887"/>
    </location>
</feature>
<gene>
    <name evidence="5" type="ORF">NCGR_LOCUS14525</name>
</gene>
<dbReference type="GO" id="GO:0045893">
    <property type="term" value="P:positive regulation of DNA-templated transcription"/>
    <property type="evidence" value="ECO:0007669"/>
    <property type="project" value="TreeGrafter"/>
</dbReference>
<dbReference type="PROSITE" id="PS50891">
    <property type="entry name" value="LOB"/>
    <property type="match status" value="1"/>
</dbReference>
<keyword evidence="6" id="KW-1185">Reference proteome</keyword>
<dbReference type="PANTHER" id="PTHR31529:SF54">
    <property type="entry name" value="LATERAL ORGAN BOUNDARIES DOMAIN PROTEIN 18-LIKE"/>
    <property type="match status" value="1"/>
</dbReference>
<feature type="compositionally biased region" description="Basic and acidic residues" evidence="3">
    <location>
        <begin position="221"/>
        <end position="241"/>
    </location>
</feature>
<feature type="region of interest" description="Disordered" evidence="3">
    <location>
        <begin position="736"/>
        <end position="755"/>
    </location>
</feature>
<evidence type="ECO:0000313" key="6">
    <source>
        <dbReference type="Proteomes" id="UP000604825"/>
    </source>
</evidence>
<organism evidence="5 6">
    <name type="scientific">Miscanthus lutarioriparius</name>
    <dbReference type="NCBI Taxonomy" id="422564"/>
    <lineage>
        <taxon>Eukaryota</taxon>
        <taxon>Viridiplantae</taxon>
        <taxon>Streptophyta</taxon>
        <taxon>Embryophyta</taxon>
        <taxon>Tracheophyta</taxon>
        <taxon>Spermatophyta</taxon>
        <taxon>Magnoliopsida</taxon>
        <taxon>Liliopsida</taxon>
        <taxon>Poales</taxon>
        <taxon>Poaceae</taxon>
        <taxon>PACMAD clade</taxon>
        <taxon>Panicoideae</taxon>
        <taxon>Andropogonodae</taxon>
        <taxon>Andropogoneae</taxon>
        <taxon>Saccharinae</taxon>
        <taxon>Miscanthus</taxon>
    </lineage>
</organism>
<dbReference type="EMBL" id="CAJGYO010000003">
    <property type="protein sequence ID" value="CAD6221127.1"/>
    <property type="molecule type" value="Genomic_DNA"/>
</dbReference>
<evidence type="ECO:0000259" key="4">
    <source>
        <dbReference type="PROSITE" id="PS50891"/>
    </source>
</evidence>
<evidence type="ECO:0000313" key="5">
    <source>
        <dbReference type="EMBL" id="CAD6221127.1"/>
    </source>
</evidence>